<evidence type="ECO:0000313" key="1">
    <source>
        <dbReference type="EMBL" id="PJI31280.1"/>
    </source>
</evidence>
<proteinExistence type="predicted"/>
<dbReference type="AlphaFoldDB" id="A0A2H9UHY2"/>
<reference evidence="1 2" key="1">
    <citation type="submission" date="2017-11" db="EMBL/GenBank/DDBJ databases">
        <authorList>
            <person name="Han C.G."/>
        </authorList>
    </citation>
    <scope>NUCLEOTIDE SEQUENCE [LARGE SCALE GENOMIC DNA]</scope>
    <source>
        <strain evidence="1 2">ANC 5347</strain>
    </source>
</reference>
<protein>
    <submittedName>
        <fullName evidence="1">Uncharacterized protein</fullName>
    </submittedName>
</protein>
<comment type="caution">
    <text evidence="1">The sequence shown here is derived from an EMBL/GenBank/DDBJ whole genome shotgun (WGS) entry which is preliminary data.</text>
</comment>
<sequence length="180" mass="21117">MSHPIYYASITDEAMYLGQLASASKQFITTLREVYPEIEEPPMVTQFSMEVANYQDWLINTVSNRLISCATRMRVLQDSYDFSVEDYPEYSVDKEAFNNIPKIVEVIKGDFKQSIRECCNKIIHATSYELEFEKDSFGTEYWTGFCILSGQYNKKEWSVKLNTILFSFAIREYIEIIKYM</sequence>
<reference evidence="1 2" key="2">
    <citation type="submission" date="2017-12" db="EMBL/GenBank/DDBJ databases">
        <title>Revising the taxonomy of the Acinetobacter lwoffii group: the description of Acinetobacter pseudolwoffii sp. nov. and emended description of Acinetobacter lwoffii.</title>
        <authorList>
            <person name="Nemec A."/>
        </authorList>
    </citation>
    <scope>NUCLEOTIDE SEQUENCE [LARGE SCALE GENOMIC DNA]</scope>
    <source>
        <strain evidence="1 2">ANC 5347</strain>
    </source>
</reference>
<dbReference type="RefSeq" id="WP_100358223.1">
    <property type="nucleotide sequence ID" value="NZ_PGOZ01000033.1"/>
</dbReference>
<gene>
    <name evidence="1" type="ORF">CU320_14920</name>
</gene>
<name>A0A2H9UHY2_9GAMM</name>
<organism evidence="1 2">
    <name type="scientific">Acinetobacter pseudolwoffii</name>
    <dbReference type="NCBI Taxonomy" id="2053287"/>
    <lineage>
        <taxon>Bacteria</taxon>
        <taxon>Pseudomonadati</taxon>
        <taxon>Pseudomonadota</taxon>
        <taxon>Gammaproteobacteria</taxon>
        <taxon>Moraxellales</taxon>
        <taxon>Moraxellaceae</taxon>
        <taxon>Acinetobacter</taxon>
    </lineage>
</organism>
<dbReference type="EMBL" id="PGOZ01000033">
    <property type="protein sequence ID" value="PJI31280.1"/>
    <property type="molecule type" value="Genomic_DNA"/>
</dbReference>
<accession>A0A2H9UHY2</accession>
<dbReference type="Proteomes" id="UP000242351">
    <property type="component" value="Unassembled WGS sequence"/>
</dbReference>
<evidence type="ECO:0000313" key="2">
    <source>
        <dbReference type="Proteomes" id="UP000242351"/>
    </source>
</evidence>